<dbReference type="Proteomes" id="UP000008229">
    <property type="component" value="Chromosome"/>
</dbReference>
<name>D3FBG9_CONWI</name>
<dbReference type="EMBL" id="CP001854">
    <property type="protein sequence ID" value="ADB49338.1"/>
    <property type="molecule type" value="Genomic_DNA"/>
</dbReference>
<feature type="transmembrane region" description="Helical" evidence="1">
    <location>
        <begin position="111"/>
        <end position="131"/>
    </location>
</feature>
<protein>
    <submittedName>
        <fullName evidence="2">Uncharacterized protein</fullName>
    </submittedName>
</protein>
<evidence type="ECO:0000313" key="3">
    <source>
        <dbReference type="Proteomes" id="UP000008229"/>
    </source>
</evidence>
<proteinExistence type="predicted"/>
<reference evidence="2 3" key="1">
    <citation type="journal article" date="2010" name="Stand. Genomic Sci.">
        <title>Complete genome sequence of Conexibacter woesei type strain (ID131577).</title>
        <authorList>
            <person name="Pukall R."/>
            <person name="Lapidus A."/>
            <person name="Glavina Del Rio T."/>
            <person name="Copeland A."/>
            <person name="Tice H."/>
            <person name="Cheng J.-F."/>
            <person name="Lucas S."/>
            <person name="Chen F."/>
            <person name="Nolan M."/>
            <person name="Bruce D."/>
            <person name="Goodwin L."/>
            <person name="Pitluck S."/>
            <person name="Mavromatis K."/>
            <person name="Ivanova N."/>
            <person name="Ovchinnikova G."/>
            <person name="Pati A."/>
            <person name="Chen A."/>
            <person name="Palaniappan K."/>
            <person name="Land M."/>
            <person name="Hauser L."/>
            <person name="Chang Y.-J."/>
            <person name="Jeffries C.D."/>
            <person name="Chain P."/>
            <person name="Meincke L."/>
            <person name="Sims D."/>
            <person name="Brettin T."/>
            <person name="Detter J.C."/>
            <person name="Rohde M."/>
            <person name="Goeker M."/>
            <person name="Bristow J."/>
            <person name="Eisen J.A."/>
            <person name="Markowitz V."/>
            <person name="Kyrpides N.C."/>
            <person name="Klenk H.-P."/>
            <person name="Hugenholtz P."/>
        </authorList>
    </citation>
    <scope>NUCLEOTIDE SEQUENCE [LARGE SCALE GENOMIC DNA]</scope>
    <source>
        <strain evidence="3">DSM 14684 / CIP 108061 / JCM 11494 / NBRC 100937 / ID131577</strain>
    </source>
</reference>
<sequence precursor="true">MNRVKRLALAGAAAVVAVNIWTGAPLLSVWVGSQFVGTTRLSMGAVVIVVVVLAVAVLALVLLLGRLSAAYDRAAGRPAGLRQTSPWLRSMRGERDEDLAESRGFNAVERVVMLSVAACALVFNIWFFFFAGSPLAGG</sequence>
<dbReference type="KEGG" id="cwo:Cwoe_0905"/>
<reference evidence="3" key="2">
    <citation type="submission" date="2010-01" db="EMBL/GenBank/DDBJ databases">
        <title>The complete genome of Conexibacter woesei DSM 14684.</title>
        <authorList>
            <consortium name="US DOE Joint Genome Institute (JGI-PGF)"/>
            <person name="Lucas S."/>
            <person name="Copeland A."/>
            <person name="Lapidus A."/>
            <person name="Glavina del Rio T."/>
            <person name="Dalin E."/>
            <person name="Tice H."/>
            <person name="Bruce D."/>
            <person name="Goodwin L."/>
            <person name="Pitluck S."/>
            <person name="Kyrpides N."/>
            <person name="Mavromatis K."/>
            <person name="Ivanova N."/>
            <person name="Mikhailova N."/>
            <person name="Chertkov O."/>
            <person name="Brettin T."/>
            <person name="Detter J.C."/>
            <person name="Han C."/>
            <person name="Larimer F."/>
            <person name="Land M."/>
            <person name="Hauser L."/>
            <person name="Markowitz V."/>
            <person name="Cheng J.-F."/>
            <person name="Hugenholtz P."/>
            <person name="Woyke T."/>
            <person name="Wu D."/>
            <person name="Pukall R."/>
            <person name="Steenblock K."/>
            <person name="Schneider S."/>
            <person name="Klenk H.-P."/>
            <person name="Eisen J.A."/>
        </authorList>
    </citation>
    <scope>NUCLEOTIDE SEQUENCE [LARGE SCALE GENOMIC DNA]</scope>
    <source>
        <strain evidence="3">DSM 14684 / CIP 108061 / JCM 11494 / NBRC 100937 / ID131577</strain>
    </source>
</reference>
<dbReference type="HOGENOM" id="CLU_1851741_0_0_11"/>
<keyword evidence="1" id="KW-0472">Membrane</keyword>
<dbReference type="STRING" id="469383.Cwoe_0905"/>
<evidence type="ECO:0000256" key="1">
    <source>
        <dbReference type="SAM" id="Phobius"/>
    </source>
</evidence>
<feature type="transmembrane region" description="Helical" evidence="1">
    <location>
        <begin position="43"/>
        <end position="64"/>
    </location>
</feature>
<feature type="transmembrane region" description="Helical" evidence="1">
    <location>
        <begin position="7"/>
        <end position="31"/>
    </location>
</feature>
<keyword evidence="1" id="KW-1133">Transmembrane helix</keyword>
<evidence type="ECO:0000313" key="2">
    <source>
        <dbReference type="EMBL" id="ADB49338.1"/>
    </source>
</evidence>
<keyword evidence="1" id="KW-0812">Transmembrane</keyword>
<keyword evidence="3" id="KW-1185">Reference proteome</keyword>
<accession>D3FBG9</accession>
<gene>
    <name evidence="2" type="ordered locus">Cwoe_0905</name>
</gene>
<organism evidence="2 3">
    <name type="scientific">Conexibacter woesei (strain DSM 14684 / CCUG 47730 / CIP 108061 / JCM 11494 / NBRC 100937 / ID131577)</name>
    <dbReference type="NCBI Taxonomy" id="469383"/>
    <lineage>
        <taxon>Bacteria</taxon>
        <taxon>Bacillati</taxon>
        <taxon>Actinomycetota</taxon>
        <taxon>Thermoleophilia</taxon>
        <taxon>Solirubrobacterales</taxon>
        <taxon>Conexibacteraceae</taxon>
        <taxon>Conexibacter</taxon>
    </lineage>
</organism>
<dbReference type="AlphaFoldDB" id="D3FBG9"/>